<keyword evidence="3" id="KW-0964">Secreted</keyword>
<evidence type="ECO:0000313" key="6">
    <source>
        <dbReference type="EMBL" id="ACS93523.1"/>
    </source>
</evidence>
<dbReference type="Pfam" id="PF01395">
    <property type="entry name" value="PBP_GOBP"/>
    <property type="match status" value="1"/>
</dbReference>
<proteinExistence type="evidence at transcript level"/>
<keyword evidence="5" id="KW-0732">Signal</keyword>
<sequence length="259" mass="30288">MWLTAKIVVFLCLSGFVYSFKYPRTAEQSLWAFRACQSEILPDLNLLKQWNNWDLPDNNKTHCYLKCSLMYLGAYNTKTKTINVNAIKTQFATRDFNIPKDVVKLGGATNGSCKSIYDKIIWFINDYKEQMKRAYWATRQDAGKWYAANKGYVKALNQTASDFCNGFKKDPDCNLDCRFYYYRWIDEDHLFYKDIKLRVDGIPRDKVKKCKREASKERKCKVARVLYECLGKADKDALDRSLKLLDNLSLSTYKCTSKN</sequence>
<dbReference type="GO" id="GO:0090729">
    <property type="term" value="F:toxin activity"/>
    <property type="evidence" value="ECO:0007669"/>
    <property type="project" value="UniProtKB-KW"/>
</dbReference>
<evidence type="ECO:0000256" key="5">
    <source>
        <dbReference type="SAM" id="SignalP"/>
    </source>
</evidence>
<accession>C6G4F4</accession>
<comment type="subcellular location">
    <subcellularLocation>
        <location evidence="1">Secreted</location>
    </subcellularLocation>
</comment>
<feature type="signal peptide" evidence="5">
    <location>
        <begin position="1"/>
        <end position="19"/>
    </location>
</feature>
<dbReference type="GO" id="GO:0005576">
    <property type="term" value="C:extracellular region"/>
    <property type="evidence" value="ECO:0007669"/>
    <property type="project" value="UniProtKB-SubCell"/>
</dbReference>
<dbReference type="Gene3D" id="1.10.238.20">
    <property type="entry name" value="Pheromone/general odorant binding protein domain"/>
    <property type="match status" value="1"/>
</dbReference>
<dbReference type="GO" id="GO:0005549">
    <property type="term" value="F:odorant binding"/>
    <property type="evidence" value="ECO:0007669"/>
    <property type="project" value="InterPro"/>
</dbReference>
<comment type="similarity">
    <text evidence="2">Belongs to the PBP/GOBP family.</text>
</comment>
<organism evidence="6">
    <name type="scientific">Phlebotomus arabicus</name>
    <dbReference type="NCBI Taxonomy" id="578135"/>
    <lineage>
        <taxon>Eukaryota</taxon>
        <taxon>Metazoa</taxon>
        <taxon>Ecdysozoa</taxon>
        <taxon>Arthropoda</taxon>
        <taxon>Hexapoda</taxon>
        <taxon>Insecta</taxon>
        <taxon>Pterygota</taxon>
        <taxon>Neoptera</taxon>
        <taxon>Endopterygota</taxon>
        <taxon>Diptera</taxon>
        <taxon>Nematocera</taxon>
        <taxon>Psychodoidea</taxon>
        <taxon>Psychodidae</taxon>
        <taxon>Phlebotomus</taxon>
        <taxon>Adlerius</taxon>
    </lineage>
</organism>
<dbReference type="AlphaFoldDB" id="C6G4F4"/>
<dbReference type="CDD" id="cd23992">
    <property type="entry name" value="PBP_GOBP"/>
    <property type="match status" value="1"/>
</dbReference>
<feature type="chain" id="PRO_5002965628" evidence="5">
    <location>
        <begin position="20"/>
        <end position="259"/>
    </location>
</feature>
<dbReference type="InterPro" id="IPR006170">
    <property type="entry name" value="PBP/GOBP"/>
</dbReference>
<evidence type="ECO:0000256" key="2">
    <source>
        <dbReference type="ARBA" id="ARBA00008098"/>
    </source>
</evidence>
<keyword evidence="4" id="KW-0800">Toxin</keyword>
<name>C6G4F4_9DIPT</name>
<evidence type="ECO:0000256" key="4">
    <source>
        <dbReference type="ARBA" id="ARBA00022656"/>
    </source>
</evidence>
<evidence type="ECO:0000256" key="3">
    <source>
        <dbReference type="ARBA" id="ARBA00022525"/>
    </source>
</evidence>
<evidence type="ECO:0000256" key="1">
    <source>
        <dbReference type="ARBA" id="ARBA00004613"/>
    </source>
</evidence>
<dbReference type="EMBL" id="FJ538110">
    <property type="protein sequence ID" value="ACS93523.1"/>
    <property type="molecule type" value="mRNA"/>
</dbReference>
<protein>
    <submittedName>
        <fullName evidence="6">D7-related salivary protein D</fullName>
    </submittedName>
</protein>
<reference evidence="6" key="1">
    <citation type="journal article" date="2009" name="BMC Genomics">
        <title>Analysis of salivary transcripts and antigens of the sand fly Phlebotomus arabicus.</title>
        <authorList>
            <person name="Hostomska J."/>
            <person name="Volfova V."/>
            <person name="Mu J."/>
            <person name="Garfield M."/>
            <person name="Rohousova I."/>
            <person name="Volf P."/>
            <person name="Valenzuela J.G."/>
            <person name="Jochim R.C."/>
        </authorList>
    </citation>
    <scope>NUCLEOTIDE SEQUENCE</scope>
    <source>
        <tissue evidence="6">Salivary gland</tissue>
    </source>
</reference>
<dbReference type="InterPro" id="IPR036728">
    <property type="entry name" value="PBP_GOBP_sf"/>
</dbReference>
<dbReference type="SUPFAM" id="SSF47565">
    <property type="entry name" value="Insect pheromone/odorant-binding proteins"/>
    <property type="match status" value="1"/>
</dbReference>